<accession>A0A090GGR1</accession>
<gene>
    <name evidence="1" type="ORF">MPL3365_70012</name>
</gene>
<dbReference type="AlphaFoldDB" id="A0A090GGR1"/>
<protein>
    <submittedName>
        <fullName evidence="1">Uncharacterized protein</fullName>
    </submittedName>
</protein>
<evidence type="ECO:0000313" key="1">
    <source>
        <dbReference type="EMBL" id="CDX61655.1"/>
    </source>
</evidence>
<name>A0A090GGR1_MESPL</name>
<sequence length="22" mass="2668">MWPLHRSRNFKIEPNGSVHKFS</sequence>
<evidence type="ECO:0000313" key="2">
    <source>
        <dbReference type="Proteomes" id="UP000046122"/>
    </source>
</evidence>
<dbReference type="Proteomes" id="UP000046122">
    <property type="component" value="Unassembled WGS sequence"/>
</dbReference>
<organism evidence="1 2">
    <name type="scientific">Mesorhizobium plurifarium</name>
    <dbReference type="NCBI Taxonomy" id="69974"/>
    <lineage>
        <taxon>Bacteria</taxon>
        <taxon>Pseudomonadati</taxon>
        <taxon>Pseudomonadota</taxon>
        <taxon>Alphaproteobacteria</taxon>
        <taxon>Hyphomicrobiales</taxon>
        <taxon>Phyllobacteriaceae</taxon>
        <taxon>Mesorhizobium</taxon>
    </lineage>
</organism>
<dbReference type="EMBL" id="CCNE01000065">
    <property type="protein sequence ID" value="CDX61655.1"/>
    <property type="molecule type" value="Genomic_DNA"/>
</dbReference>
<proteinExistence type="predicted"/>
<reference evidence="1 2" key="1">
    <citation type="submission" date="2014-08" db="EMBL/GenBank/DDBJ databases">
        <authorList>
            <person name="Moulin Lionel"/>
        </authorList>
    </citation>
    <scope>NUCLEOTIDE SEQUENCE [LARGE SCALE GENOMIC DNA]</scope>
</reference>